<accession>A0A4Y9LZK9</accession>
<protein>
    <recommendedName>
        <fullName evidence="3">HEPN AbiU2-like domain-containing protein</fullName>
    </recommendedName>
</protein>
<dbReference type="OrthoDB" id="9885758at2"/>
<evidence type="ECO:0000313" key="1">
    <source>
        <dbReference type="EMBL" id="TFV48278.1"/>
    </source>
</evidence>
<name>A0A4Y9LZK9_9BRAD</name>
<reference evidence="1 2" key="1">
    <citation type="submission" date="2019-03" db="EMBL/GenBank/DDBJ databases">
        <title>Bradyrhizobium diversity isolated from nodules of Chamaecrista fasciculata.</title>
        <authorList>
            <person name="Klepa M.S."/>
            <person name="Urquiaga M.O."/>
            <person name="Hungria M."/>
            <person name="Delamuta J.R."/>
        </authorList>
    </citation>
    <scope>NUCLEOTIDE SEQUENCE [LARGE SCALE GENOMIC DNA]</scope>
    <source>
        <strain evidence="1 2">CNPSo 3448</strain>
    </source>
</reference>
<dbReference type="EMBL" id="SPQT01000005">
    <property type="protein sequence ID" value="TFV48278.1"/>
    <property type="molecule type" value="Genomic_DNA"/>
</dbReference>
<proteinExistence type="predicted"/>
<gene>
    <name evidence="1" type="ORF">E4K65_12745</name>
</gene>
<dbReference type="RefSeq" id="WP_135174450.1">
    <property type="nucleotide sequence ID" value="NZ_SPQT01000005.1"/>
</dbReference>
<evidence type="ECO:0000313" key="2">
    <source>
        <dbReference type="Proteomes" id="UP000297966"/>
    </source>
</evidence>
<sequence length="216" mass="25103">MSSRTRIIKNTRIERQHRGDVFVVLMMIVNDMSIVNESLREWSETTEKRRVGRKHGARAFFVRVQMADVYEALLLIEIIRKDEALKAEIAKCEDKTRACFDEVCKFFDTDDYKKLIRIRNNVGFHYDVKLAGRGLKEIADKIPDDSSKMSLGSDTLDWYFQLGDKVTDRIVVRHIFEVPEGADASEESDKIAHRIFDVAEKLAEFAGYFVWERTSL</sequence>
<dbReference type="AlphaFoldDB" id="A0A4Y9LZK9"/>
<keyword evidence="2" id="KW-1185">Reference proteome</keyword>
<comment type="caution">
    <text evidence="1">The sequence shown here is derived from an EMBL/GenBank/DDBJ whole genome shotgun (WGS) entry which is preliminary data.</text>
</comment>
<dbReference type="Proteomes" id="UP000297966">
    <property type="component" value="Unassembled WGS sequence"/>
</dbReference>
<evidence type="ECO:0008006" key="3">
    <source>
        <dbReference type="Google" id="ProtNLM"/>
    </source>
</evidence>
<organism evidence="1 2">
    <name type="scientific">Bradyrhizobium niftali</name>
    <dbReference type="NCBI Taxonomy" id="2560055"/>
    <lineage>
        <taxon>Bacteria</taxon>
        <taxon>Pseudomonadati</taxon>
        <taxon>Pseudomonadota</taxon>
        <taxon>Alphaproteobacteria</taxon>
        <taxon>Hyphomicrobiales</taxon>
        <taxon>Nitrobacteraceae</taxon>
        <taxon>Bradyrhizobium</taxon>
    </lineage>
</organism>